<organism evidence="1 2">
    <name type="scientific">Pseudomonas wadenswilerensis</name>
    <dbReference type="NCBI Taxonomy" id="1785161"/>
    <lineage>
        <taxon>Bacteria</taxon>
        <taxon>Pseudomonadati</taxon>
        <taxon>Pseudomonadota</taxon>
        <taxon>Gammaproteobacteria</taxon>
        <taxon>Pseudomonadales</taxon>
        <taxon>Pseudomonadaceae</taxon>
        <taxon>Pseudomonas</taxon>
    </lineage>
</organism>
<protein>
    <submittedName>
        <fullName evidence="1">Pilus assembly, PilO family protein</fullName>
    </submittedName>
</protein>
<dbReference type="InterPro" id="IPR014717">
    <property type="entry name" value="Transl_elong_EF1B/ribsomal_bS6"/>
</dbReference>
<sequence>MLTGLLALLAGLAYTLHLRPLMTQAAQVADQSPREGAGSVEQAAAVRSRLQQARWQLSVGSDEPAVFETLSRLAEAHEVAIEQLQVLEASSAEHYLELPLQLRLRGAFSALAAFFADLAGQSRLVTLHGLSLKPADAGLMHMELQARSYRQHSLHALAEGLQPSLPERRAVTVLRDPFAPSALQPYADGLQRLALERLEMVGSLASRGVRYALIQADGRVHRLQVGDRLGRDQGQVVEVGERQIEVIEQVFVAGQGWQARRRILALR</sequence>
<gene>
    <name evidence="1" type="ORF">CCOS864_05244</name>
</gene>
<dbReference type="Proteomes" id="UP000255177">
    <property type="component" value="Unassembled WGS sequence"/>
</dbReference>
<keyword evidence="2" id="KW-1185">Reference proteome</keyword>
<dbReference type="Gene3D" id="2.30.30.830">
    <property type="match status" value="1"/>
</dbReference>
<dbReference type="GO" id="GO:0043107">
    <property type="term" value="P:type IV pilus-dependent motility"/>
    <property type="evidence" value="ECO:0007669"/>
    <property type="project" value="InterPro"/>
</dbReference>
<dbReference type="Gene3D" id="3.30.70.60">
    <property type="match status" value="1"/>
</dbReference>
<name>A0A380T691_9PSED</name>
<dbReference type="Pfam" id="PF04350">
    <property type="entry name" value="PilO"/>
    <property type="match status" value="1"/>
</dbReference>
<dbReference type="GO" id="GO:0043683">
    <property type="term" value="P:type IV pilus assembly"/>
    <property type="evidence" value="ECO:0007669"/>
    <property type="project" value="InterPro"/>
</dbReference>
<dbReference type="EMBL" id="UIDD01000012">
    <property type="protein sequence ID" value="SUQ65767.1"/>
    <property type="molecule type" value="Genomic_DNA"/>
</dbReference>
<dbReference type="AlphaFoldDB" id="A0A380T691"/>
<dbReference type="Pfam" id="PF04351">
    <property type="entry name" value="PilP"/>
    <property type="match status" value="1"/>
</dbReference>
<dbReference type="PANTHER" id="PTHR39555:SF1">
    <property type="entry name" value="TYPE IV PILUS INNER MEMBRANE COMPONENT PILO"/>
    <property type="match status" value="1"/>
</dbReference>
<evidence type="ECO:0000313" key="1">
    <source>
        <dbReference type="EMBL" id="SUQ65767.1"/>
    </source>
</evidence>
<proteinExistence type="predicted"/>
<dbReference type="InterPro" id="IPR007445">
    <property type="entry name" value="PilO"/>
</dbReference>
<dbReference type="InterPro" id="IPR007446">
    <property type="entry name" value="PilP"/>
</dbReference>
<reference evidence="2" key="1">
    <citation type="submission" date="2018-07" db="EMBL/GenBank/DDBJ databases">
        <authorList>
            <person name="Blom J."/>
        </authorList>
    </citation>
    <scope>NUCLEOTIDE SEQUENCE [LARGE SCALE GENOMIC DNA]</scope>
    <source>
        <strain evidence="2">CCOS 864</strain>
    </source>
</reference>
<dbReference type="RefSeq" id="WP_148708577.1">
    <property type="nucleotide sequence ID" value="NZ_CBCSFG010000007.1"/>
</dbReference>
<accession>A0A380T691</accession>
<evidence type="ECO:0000313" key="2">
    <source>
        <dbReference type="Proteomes" id="UP000255177"/>
    </source>
</evidence>
<dbReference type="PANTHER" id="PTHR39555">
    <property type="entry name" value="FIMBRIAL ASSEMBLY PROTEIN PILO-LIKE PROTEIN-RELATED"/>
    <property type="match status" value="1"/>
</dbReference>